<evidence type="ECO:0000256" key="1">
    <source>
        <dbReference type="SAM" id="Phobius"/>
    </source>
</evidence>
<organism evidence="2 3">
    <name type="scientific">Acetobacter orientalis</name>
    <dbReference type="NCBI Taxonomy" id="146474"/>
    <lineage>
        <taxon>Bacteria</taxon>
        <taxon>Pseudomonadati</taxon>
        <taxon>Pseudomonadota</taxon>
        <taxon>Alphaproteobacteria</taxon>
        <taxon>Acetobacterales</taxon>
        <taxon>Acetobacteraceae</taxon>
        <taxon>Acetobacter</taxon>
    </lineage>
</organism>
<name>A0A252A612_9PROT</name>
<gene>
    <name evidence="2" type="ORF">HK12_11645</name>
</gene>
<protein>
    <submittedName>
        <fullName evidence="2">Uncharacterized protein</fullName>
    </submittedName>
</protein>
<evidence type="ECO:0000313" key="2">
    <source>
        <dbReference type="EMBL" id="OUI85009.1"/>
    </source>
</evidence>
<dbReference type="Proteomes" id="UP000194639">
    <property type="component" value="Unassembled WGS sequence"/>
</dbReference>
<reference evidence="2 3" key="1">
    <citation type="submission" date="2014-06" db="EMBL/GenBank/DDBJ databases">
        <authorList>
            <person name="Ju J."/>
            <person name="Zhang J."/>
        </authorList>
    </citation>
    <scope>NUCLEOTIDE SEQUENCE [LARGE SCALE GENOMIC DNA]</scope>
    <source>
        <strain evidence="2">DmW_045</strain>
    </source>
</reference>
<sequence>MPPTSSPSMPNAKLAHKKQAIVYKRILWLLGATLLAYATAHAALLAGLDPNGQDTKERSSLLEMVSVALLPLLLLVGYGARTYKWGLWCLASILLALTIFNGWLA</sequence>
<proteinExistence type="predicted"/>
<evidence type="ECO:0000313" key="3">
    <source>
        <dbReference type="Proteomes" id="UP000194639"/>
    </source>
</evidence>
<keyword evidence="1" id="KW-0812">Transmembrane</keyword>
<keyword evidence="1" id="KW-0472">Membrane</keyword>
<dbReference type="EMBL" id="JOMO01000005">
    <property type="protein sequence ID" value="OUI85009.1"/>
    <property type="molecule type" value="Genomic_DNA"/>
</dbReference>
<feature type="transmembrane region" description="Helical" evidence="1">
    <location>
        <begin position="85"/>
        <end position="104"/>
    </location>
</feature>
<keyword evidence="1" id="KW-1133">Transmembrane helix</keyword>
<accession>A0A252A612</accession>
<comment type="caution">
    <text evidence="2">The sequence shown here is derived from an EMBL/GenBank/DDBJ whole genome shotgun (WGS) entry which is preliminary data.</text>
</comment>
<feature type="transmembrane region" description="Helical" evidence="1">
    <location>
        <begin position="58"/>
        <end position="78"/>
    </location>
</feature>
<dbReference type="AlphaFoldDB" id="A0A252A612"/>